<dbReference type="Proteomes" id="UP000805193">
    <property type="component" value="Unassembled WGS sequence"/>
</dbReference>
<evidence type="ECO:0000313" key="1">
    <source>
        <dbReference type="EMBL" id="KAG0429597.1"/>
    </source>
</evidence>
<gene>
    <name evidence="1" type="ORF">HPB47_023479</name>
</gene>
<protein>
    <submittedName>
        <fullName evidence="1">Uncharacterized protein</fullName>
    </submittedName>
</protein>
<organism evidence="1 2">
    <name type="scientific">Ixodes persulcatus</name>
    <name type="common">Taiga tick</name>
    <dbReference type="NCBI Taxonomy" id="34615"/>
    <lineage>
        <taxon>Eukaryota</taxon>
        <taxon>Metazoa</taxon>
        <taxon>Ecdysozoa</taxon>
        <taxon>Arthropoda</taxon>
        <taxon>Chelicerata</taxon>
        <taxon>Arachnida</taxon>
        <taxon>Acari</taxon>
        <taxon>Parasitiformes</taxon>
        <taxon>Ixodida</taxon>
        <taxon>Ixodoidea</taxon>
        <taxon>Ixodidae</taxon>
        <taxon>Ixodinae</taxon>
        <taxon>Ixodes</taxon>
    </lineage>
</organism>
<dbReference type="EMBL" id="JABSTQ010009398">
    <property type="protein sequence ID" value="KAG0429597.1"/>
    <property type="molecule type" value="Genomic_DNA"/>
</dbReference>
<name>A0AC60Q9C7_IXOPE</name>
<sequence length="1091" mass="122225">MKSIEEVLGVSNTNARMLICHNFVSQDVFVTEERDIAAMCTAQDKLLIATSRMSIEVRDLVSKGQMLMMFPTIDKVTMIDYCSSGNFVVTLEREMLSSPSDTSHARVYFNWWNEVCNQDPIVRKAGCQPTRDVVGNRLEVVELPLGSSSASCIACCRQSGTIAVAVNDTIKLFCSRSGHDDSRKCDYFDFELLMDAKVTFVPTRVYVCEEYVACCSEKEVHVFRVCLETEQPRSEKVAAVPDTPKRKKHSSSSLSESSSVVDDPYFVEWKFDSEENSEWGNAQWEDELKSVLHPSSFPVTLSLRSAQISNERQKLDDIVLGPRVNPQECCKVSITVNPSTDLVSGFDGASATTLLYRKFNSHTESGKRVEAFHWVPYYFQNEDSSFSDPLTAAVSLKLEPLKNVLQSQLFGKLHTLACFVSCTDQGYFYDLNNAKATTLLSIYKYSNDIKGVALDECFLHALTSTGLETYTLPIPYQPLVQTCKEKEVPAKPAIMIGLRPFLGLGTLVMSDHHLILASSNDDCSSSSDSIELVSSTLYSLLKPTMSQLFYDLKEAASVYKNEERQAYMSALKEGLLILKTQILLQGRSRCNSELMAAYSDSCCLLGDLCLKSDSEVEREQAAHYYDISEEIPETIIKRIMLFKGQIKTSSLTRGAIQYVKLAMCAKPLESRKAMEGLSQATADAILDVFAEECPDALYRLILCSGITSFRSEKAIGLLKKKLASKRQSQGYAADSLAIVHLLLQIGNSETAQNILKTLSKEFFVPILLELHELIHSGEALTQLGRLVKVTRPDAYFSMLVHLKNNGSMTPEQIVLILRHSSPLTDLHRVPLLKEFLEAILSSKRTNSQAYPHLLIMLVKVYFGRMAPQENSPQQPAPSVHTKPASLFGSRPVWLLELPPFSGRHVTKTCSLYTTSMNLSECCLCWNCWDDLLRLQSFLCSELPSPSVRAQILEIFESTPLSESENYVSLRVLCLPPARAVTLLLDRHPTSVLGYMEDKFPGECNEWLSLYKAVAEKLERCADEKTALTYKTLLAGVLTYLSGALNPEELVNLLPPGKQEYMEYVRQCMEWYQAKLLREKIIALGTELKEMM</sequence>
<reference evidence="1 2" key="1">
    <citation type="journal article" date="2020" name="Cell">
        <title>Large-Scale Comparative Analyses of Tick Genomes Elucidate Their Genetic Diversity and Vector Capacities.</title>
        <authorList>
            <consortium name="Tick Genome and Microbiome Consortium (TIGMIC)"/>
            <person name="Jia N."/>
            <person name="Wang J."/>
            <person name="Shi W."/>
            <person name="Du L."/>
            <person name="Sun Y."/>
            <person name="Zhan W."/>
            <person name="Jiang J.F."/>
            <person name="Wang Q."/>
            <person name="Zhang B."/>
            <person name="Ji P."/>
            <person name="Bell-Sakyi L."/>
            <person name="Cui X.M."/>
            <person name="Yuan T.T."/>
            <person name="Jiang B.G."/>
            <person name="Yang W.F."/>
            <person name="Lam T.T."/>
            <person name="Chang Q.C."/>
            <person name="Ding S.J."/>
            <person name="Wang X.J."/>
            <person name="Zhu J.G."/>
            <person name="Ruan X.D."/>
            <person name="Zhao L."/>
            <person name="Wei J.T."/>
            <person name="Ye R.Z."/>
            <person name="Que T.C."/>
            <person name="Du C.H."/>
            <person name="Zhou Y.H."/>
            <person name="Cheng J.X."/>
            <person name="Dai P.F."/>
            <person name="Guo W.B."/>
            <person name="Han X.H."/>
            <person name="Huang E.J."/>
            <person name="Li L.F."/>
            <person name="Wei W."/>
            <person name="Gao Y.C."/>
            <person name="Liu J.Z."/>
            <person name="Shao H.Z."/>
            <person name="Wang X."/>
            <person name="Wang C.C."/>
            <person name="Yang T.C."/>
            <person name="Huo Q.B."/>
            <person name="Li W."/>
            <person name="Chen H.Y."/>
            <person name="Chen S.E."/>
            <person name="Zhou L.G."/>
            <person name="Ni X.B."/>
            <person name="Tian J.H."/>
            <person name="Sheng Y."/>
            <person name="Liu T."/>
            <person name="Pan Y.S."/>
            <person name="Xia L.Y."/>
            <person name="Li J."/>
            <person name="Zhao F."/>
            <person name="Cao W.C."/>
        </authorList>
    </citation>
    <scope>NUCLEOTIDE SEQUENCE [LARGE SCALE GENOMIC DNA]</scope>
    <source>
        <strain evidence="1">Iper-2018</strain>
    </source>
</reference>
<proteinExistence type="predicted"/>
<accession>A0AC60Q9C7</accession>
<comment type="caution">
    <text evidence="1">The sequence shown here is derived from an EMBL/GenBank/DDBJ whole genome shotgun (WGS) entry which is preliminary data.</text>
</comment>
<keyword evidence="2" id="KW-1185">Reference proteome</keyword>
<evidence type="ECO:0000313" key="2">
    <source>
        <dbReference type="Proteomes" id="UP000805193"/>
    </source>
</evidence>